<dbReference type="InterPro" id="IPR029021">
    <property type="entry name" value="Prot-tyrosine_phosphatase-like"/>
</dbReference>
<feature type="compositionally biased region" description="Polar residues" evidence="1">
    <location>
        <begin position="1"/>
        <end position="11"/>
    </location>
</feature>
<gene>
    <name evidence="2" type="ORF">PSACC_00225</name>
</gene>
<organism evidence="2 3">
    <name type="scientific">Paramicrosporidium saccamoebae</name>
    <dbReference type="NCBI Taxonomy" id="1246581"/>
    <lineage>
        <taxon>Eukaryota</taxon>
        <taxon>Fungi</taxon>
        <taxon>Fungi incertae sedis</taxon>
        <taxon>Cryptomycota</taxon>
        <taxon>Cryptomycota incertae sedis</taxon>
        <taxon>Paramicrosporidium</taxon>
    </lineage>
</organism>
<proteinExistence type="predicted"/>
<dbReference type="SMART" id="SM01301">
    <property type="entry name" value="PTPlike_phytase"/>
    <property type="match status" value="3"/>
</dbReference>
<evidence type="ECO:0000256" key="1">
    <source>
        <dbReference type="SAM" id="MobiDB-lite"/>
    </source>
</evidence>
<evidence type="ECO:0000313" key="3">
    <source>
        <dbReference type="Proteomes" id="UP000240830"/>
    </source>
</evidence>
<dbReference type="AlphaFoldDB" id="A0A2H9TQL7"/>
<dbReference type="Pfam" id="PF14566">
    <property type="entry name" value="PTPlike_phytase"/>
    <property type="match status" value="3"/>
</dbReference>
<feature type="region of interest" description="Disordered" evidence="1">
    <location>
        <begin position="1"/>
        <end position="20"/>
    </location>
</feature>
<evidence type="ECO:0008006" key="4">
    <source>
        <dbReference type="Google" id="ProtNLM"/>
    </source>
</evidence>
<protein>
    <recommendedName>
        <fullName evidence="4">Paladin</fullName>
    </recommendedName>
</protein>
<dbReference type="EMBL" id="MTSL01000021">
    <property type="protein sequence ID" value="PJF19960.1"/>
    <property type="molecule type" value="Genomic_DNA"/>
</dbReference>
<evidence type="ECO:0000313" key="2">
    <source>
        <dbReference type="EMBL" id="PJF19960.1"/>
    </source>
</evidence>
<keyword evidence="3" id="KW-1185">Reference proteome</keyword>
<name>A0A2H9TQL7_9FUNG</name>
<dbReference type="Gene3D" id="3.90.190.10">
    <property type="entry name" value="Protein tyrosine phosphatase superfamily"/>
    <property type="match status" value="3"/>
</dbReference>
<dbReference type="SUPFAM" id="SSF52799">
    <property type="entry name" value="(Phosphotyrosine protein) phosphatases II"/>
    <property type="match status" value="3"/>
</dbReference>
<comment type="caution">
    <text evidence="2">The sequence shown here is derived from an EMBL/GenBank/DDBJ whole genome shotgun (WGS) entry which is preliminary data.</text>
</comment>
<dbReference type="OrthoDB" id="66369at2759"/>
<accession>A0A2H9TQL7</accession>
<sequence>MVQLPSKMSSPTRRRGSRIDMDILSAPEKQEAVFQDILSRRDGSVLTRSTILKSDHFGAGRDVGVDVKLLGAPNFRQANLNVFGVAQPTVAGLATVLRLLRCGPHTQCLPEQSCTWFSTREEPLIYINGRPFVLRDRESPFENIRSYAGIAANRLEQMELRLKSDIAEEAAKNNGLLLVHDEAVEHQIIPCLTAIHSIKTIAEVFLGMQEQGFCVNYQRVPLSNEHSPTDIDEYVRIFNSMPVGKHAVIFSCGIGVGRTTYAMVIGLILRRAILMRETGEDPFPKEKGYWDDKTTHSILRLVSVLEQGLRGGATKNSAADWTLARGSMIDNMTAAIMGNYHVIVELVRVLERGSHCKQLVDEAIDRYPHGSDSFSAWMRDRRDVWHMLQNFRRLTGKIKFFRPVDDLTALSARHKNTALATRLDDMAEYNVIKSRPGSVLSAHTILKIDHWSSDAPSMLTGAPNFRQIPGMDIFASAQPTLDALKSIVGMMYETLGQGESICWINVREEPVVYIDGEPYVLRDRYATLRNIKSYSGIAADRLEHMEQRLKEDILNESAMYSQRILVHCESAPDSICPSWLSLESDNDVLTLVDIFSHLREIFPALQYKRLPVTAEEAPEPEDFDSIMKMVLMNPPGKCHLVFNCQMGASRSTAGTVIAALVNRWRSQPDLGRATPQPRADLTKQTMHYRLIHSIVRVIKNGLLGKAIVDELIDNAASVINLRDCIERYRKAAAEASDPTEAQRAVRKGVSALKRYALLILFQGYLATVLPDVELAHLESFSSWLNRHQEFRMLLEDVERRCRGGAAVEVLNEERSPNMLANNEIAPSSEVFEVVRHRRGQVLAPMTILKFDHFPGCQKMSLPDRVEGAPNFRKVVLTEDLSVYGLAMPTKLGFIKTLQRVNHQVRWFCLREEPVLYVNGRPYVLRIVKDPVNNLEMTGIVSERVEQMEERLKVEVLKEVVQFGGKLLLHEEDAATGNIIPVWETVLPQNVETTSEIIEAIRNQSYKIDYAPIPEVFDQLLLLAWSPDYNPVFNCQMGRGRTTTGMVISILLFLVRNQHLIPSPEMDVSSSMEDLSLDSSQERERFLDGEYRLINNVVSALEHGKKAKRLIDAAIDQCGHIQNLRTAIYDFKLRDGGERGLNYLLRYFFLVVFAEYLVELSPNLKDEPTTSFVQWLQERREITNMVARRDQIDFS</sequence>
<reference evidence="2 3" key="1">
    <citation type="submission" date="2016-10" db="EMBL/GenBank/DDBJ databases">
        <title>The genome of Paramicrosporidium saccamoebae is the missing link in understanding Cryptomycota and Microsporidia evolution.</title>
        <authorList>
            <person name="Quandt C.A."/>
            <person name="Beaudet D."/>
            <person name="Corsaro D."/>
            <person name="Michel R."/>
            <person name="Corradi N."/>
            <person name="James T."/>
        </authorList>
    </citation>
    <scope>NUCLEOTIDE SEQUENCE [LARGE SCALE GENOMIC DNA]</scope>
    <source>
        <strain evidence="2 3">KSL3</strain>
    </source>
</reference>
<dbReference type="Proteomes" id="UP000240830">
    <property type="component" value="Unassembled WGS sequence"/>
</dbReference>
<dbReference type="InterPro" id="IPR050561">
    <property type="entry name" value="PTP"/>
</dbReference>
<dbReference type="PANTHER" id="PTHR23339">
    <property type="entry name" value="TYROSINE SPECIFIC PROTEIN PHOSPHATASE AND DUAL SPECIFICITY PROTEIN PHOSPHATASE"/>
    <property type="match status" value="1"/>
</dbReference>